<dbReference type="RefSeq" id="XP_009024171.1">
    <property type="nucleotide sequence ID" value="XM_009025923.1"/>
</dbReference>
<dbReference type="InParanoid" id="T1FC84"/>
<dbReference type="HOGENOM" id="CLU_1628860_0_0_1"/>
<evidence type="ECO:0000313" key="3">
    <source>
        <dbReference type="EnsemblMetazoa" id="HelroP177771"/>
    </source>
</evidence>
<reference evidence="3" key="3">
    <citation type="submission" date="2015-06" db="UniProtKB">
        <authorList>
            <consortium name="EnsemblMetazoa"/>
        </authorList>
    </citation>
    <scope>IDENTIFICATION</scope>
</reference>
<proteinExistence type="predicted"/>
<reference evidence="4" key="1">
    <citation type="submission" date="2012-12" db="EMBL/GenBank/DDBJ databases">
        <authorList>
            <person name="Hellsten U."/>
            <person name="Grimwood J."/>
            <person name="Chapman J.A."/>
            <person name="Shapiro H."/>
            <person name="Aerts A."/>
            <person name="Otillar R.P."/>
            <person name="Terry A.Y."/>
            <person name="Boore J.L."/>
            <person name="Simakov O."/>
            <person name="Marletaz F."/>
            <person name="Cho S.-J."/>
            <person name="Edsinger-Gonzales E."/>
            <person name="Havlak P."/>
            <person name="Kuo D.-H."/>
            <person name="Larsson T."/>
            <person name="Lv J."/>
            <person name="Arendt D."/>
            <person name="Savage R."/>
            <person name="Osoegawa K."/>
            <person name="de Jong P."/>
            <person name="Lindberg D.R."/>
            <person name="Seaver E.C."/>
            <person name="Weisblat D.A."/>
            <person name="Putnam N.H."/>
            <person name="Grigoriev I.V."/>
            <person name="Rokhsar D.S."/>
        </authorList>
    </citation>
    <scope>NUCLEOTIDE SEQUENCE</scope>
</reference>
<evidence type="ECO:0000313" key="4">
    <source>
        <dbReference type="Proteomes" id="UP000015101"/>
    </source>
</evidence>
<dbReference type="KEGG" id="hro:HELRODRAFT_177771"/>
<dbReference type="EMBL" id="AMQM01006171">
    <property type="status" value="NOT_ANNOTATED_CDS"/>
    <property type="molecule type" value="Genomic_DNA"/>
</dbReference>
<dbReference type="AlphaFoldDB" id="T1FC84"/>
<accession>T1FC84</accession>
<name>T1FC84_HELRO</name>
<sequence length="163" mass="18013">MDEPLICHCMELLFAWGQSDVSNIDGTGKYKEYNFCLNDDVESDKAYCRAGVCTPGWRGSSCRDIDCTVLRGNCPPDMICKTAKYGKNLTVSDCACQDGYMNASACATTRQMSSELNGTSQFVIMLCWLIFTNGIIFTLIFAASKIKKIHPHCGQEGGQYDHS</sequence>
<organism evidence="3 4">
    <name type="scientific">Helobdella robusta</name>
    <name type="common">Californian leech</name>
    <dbReference type="NCBI Taxonomy" id="6412"/>
    <lineage>
        <taxon>Eukaryota</taxon>
        <taxon>Metazoa</taxon>
        <taxon>Spiralia</taxon>
        <taxon>Lophotrochozoa</taxon>
        <taxon>Annelida</taxon>
        <taxon>Clitellata</taxon>
        <taxon>Hirudinea</taxon>
        <taxon>Rhynchobdellida</taxon>
        <taxon>Glossiphoniidae</taxon>
        <taxon>Helobdella</taxon>
    </lineage>
</organism>
<keyword evidence="1" id="KW-0812">Transmembrane</keyword>
<keyword evidence="4" id="KW-1185">Reference proteome</keyword>
<dbReference type="EnsemblMetazoa" id="HelroT177771">
    <property type="protein sequence ID" value="HelroP177771"/>
    <property type="gene ID" value="HelroG177771"/>
</dbReference>
<feature type="transmembrane region" description="Helical" evidence="1">
    <location>
        <begin position="122"/>
        <end position="142"/>
    </location>
</feature>
<protein>
    <submittedName>
        <fullName evidence="2 3">Uncharacterized protein</fullName>
    </submittedName>
</protein>
<dbReference type="GeneID" id="20206433"/>
<dbReference type="CTD" id="20206433"/>
<gene>
    <name evidence="3" type="primary">20206433</name>
    <name evidence="2" type="ORF">HELRODRAFT_177771</name>
</gene>
<keyword evidence="1" id="KW-1133">Transmembrane helix</keyword>
<dbReference type="EMBL" id="KB097304">
    <property type="protein sequence ID" value="ESN97712.1"/>
    <property type="molecule type" value="Genomic_DNA"/>
</dbReference>
<reference evidence="2 4" key="2">
    <citation type="journal article" date="2013" name="Nature">
        <title>Insights into bilaterian evolution from three spiralian genomes.</title>
        <authorList>
            <person name="Simakov O."/>
            <person name="Marletaz F."/>
            <person name="Cho S.J."/>
            <person name="Edsinger-Gonzales E."/>
            <person name="Havlak P."/>
            <person name="Hellsten U."/>
            <person name="Kuo D.H."/>
            <person name="Larsson T."/>
            <person name="Lv J."/>
            <person name="Arendt D."/>
            <person name="Savage R."/>
            <person name="Osoegawa K."/>
            <person name="de Jong P."/>
            <person name="Grimwood J."/>
            <person name="Chapman J.A."/>
            <person name="Shapiro H."/>
            <person name="Aerts A."/>
            <person name="Otillar R.P."/>
            <person name="Terry A.Y."/>
            <person name="Boore J.L."/>
            <person name="Grigoriev I.V."/>
            <person name="Lindberg D.R."/>
            <person name="Seaver E.C."/>
            <person name="Weisblat D.A."/>
            <person name="Putnam N.H."/>
            <person name="Rokhsar D.S."/>
        </authorList>
    </citation>
    <scope>NUCLEOTIDE SEQUENCE</scope>
</reference>
<dbReference type="Proteomes" id="UP000015101">
    <property type="component" value="Unassembled WGS sequence"/>
</dbReference>
<evidence type="ECO:0000256" key="1">
    <source>
        <dbReference type="SAM" id="Phobius"/>
    </source>
</evidence>
<evidence type="ECO:0000313" key="2">
    <source>
        <dbReference type="EMBL" id="ESN97712.1"/>
    </source>
</evidence>
<keyword evidence="1" id="KW-0472">Membrane</keyword>